<reference evidence="2 4" key="1">
    <citation type="submission" date="2018-11" db="EMBL/GenBank/DDBJ databases">
        <authorList>
            <consortium name="Pathogen Informatics"/>
        </authorList>
    </citation>
    <scope>NUCLEOTIDE SEQUENCE [LARGE SCALE GENOMIC DNA]</scope>
    <source>
        <strain evidence="2 4">Zambia</strain>
    </source>
</reference>
<evidence type="ECO:0000256" key="1">
    <source>
        <dbReference type="SAM" id="MobiDB-lite"/>
    </source>
</evidence>
<proteinExistence type="predicted"/>
<evidence type="ECO:0000313" key="5">
    <source>
        <dbReference type="WBParaSite" id="SMRG1_40910.1"/>
    </source>
</evidence>
<dbReference type="AlphaFoldDB" id="A0A183M8G9"/>
<reference evidence="5" key="2">
    <citation type="submission" date="2023-11" db="UniProtKB">
        <authorList>
            <consortium name="WormBaseParasite"/>
        </authorList>
    </citation>
    <scope>IDENTIFICATION</scope>
</reference>
<sequence>MRRDKIYNLSNISTNDNDDDDDDISSSSYTNSMDKTYYNNYSIVELVKNYDGLQEHIASTRINDSMAN</sequence>
<dbReference type="WBParaSite" id="SMRG1_40910.1">
    <property type="protein sequence ID" value="SMRG1_40910.1"/>
    <property type="gene ID" value="SMRG1_40910"/>
</dbReference>
<feature type="region of interest" description="Disordered" evidence="1">
    <location>
        <begin position="1"/>
        <end position="34"/>
    </location>
</feature>
<evidence type="ECO:0000313" key="2">
    <source>
        <dbReference type="EMBL" id="VDO99876.1"/>
    </source>
</evidence>
<evidence type="ECO:0000313" key="3">
    <source>
        <dbReference type="Proteomes" id="UP000050790"/>
    </source>
</evidence>
<evidence type="ECO:0000313" key="4">
    <source>
        <dbReference type="Proteomes" id="UP000277204"/>
    </source>
</evidence>
<dbReference type="EMBL" id="UZAI01007664">
    <property type="protein sequence ID" value="VDO99876.1"/>
    <property type="molecule type" value="Genomic_DNA"/>
</dbReference>
<keyword evidence="4" id="KW-1185">Reference proteome</keyword>
<protein>
    <submittedName>
        <fullName evidence="5">CPXV048 protein</fullName>
    </submittedName>
</protein>
<accession>A0A183M8G9</accession>
<name>A0A183M8G9_9TREM</name>
<gene>
    <name evidence="2" type="ORF">SMRZ_LOCUS12345</name>
</gene>
<dbReference type="Proteomes" id="UP000277204">
    <property type="component" value="Unassembled WGS sequence"/>
</dbReference>
<dbReference type="Proteomes" id="UP000050790">
    <property type="component" value="Unassembled WGS sequence"/>
</dbReference>
<organism evidence="3 5">
    <name type="scientific">Schistosoma margrebowiei</name>
    <dbReference type="NCBI Taxonomy" id="48269"/>
    <lineage>
        <taxon>Eukaryota</taxon>
        <taxon>Metazoa</taxon>
        <taxon>Spiralia</taxon>
        <taxon>Lophotrochozoa</taxon>
        <taxon>Platyhelminthes</taxon>
        <taxon>Trematoda</taxon>
        <taxon>Digenea</taxon>
        <taxon>Strigeidida</taxon>
        <taxon>Schistosomatoidea</taxon>
        <taxon>Schistosomatidae</taxon>
        <taxon>Schistosoma</taxon>
    </lineage>
</organism>